<dbReference type="InterPro" id="IPR001807">
    <property type="entry name" value="ClC"/>
</dbReference>
<comment type="subcellular location">
    <subcellularLocation>
        <location evidence="1">Membrane</location>
        <topology evidence="1">Multi-pass membrane protein</topology>
    </subcellularLocation>
</comment>
<feature type="transmembrane region" description="Helical" evidence="10">
    <location>
        <begin position="29"/>
        <end position="54"/>
    </location>
</feature>
<feature type="transmembrane region" description="Helical" evidence="10">
    <location>
        <begin position="373"/>
        <end position="397"/>
    </location>
</feature>
<comment type="caution">
    <text evidence="11">The sequence shown here is derived from an EMBL/GenBank/DDBJ whole genome shotgun (WGS) entry which is preliminary data.</text>
</comment>
<keyword evidence="8" id="KW-0868">Chloride</keyword>
<dbReference type="GO" id="GO:0034707">
    <property type="term" value="C:chloride channel complex"/>
    <property type="evidence" value="ECO:0007669"/>
    <property type="project" value="UniProtKB-KW"/>
</dbReference>
<evidence type="ECO:0000256" key="2">
    <source>
        <dbReference type="ARBA" id="ARBA00022448"/>
    </source>
</evidence>
<feature type="transmembrane region" description="Helical" evidence="10">
    <location>
        <begin position="245"/>
        <end position="266"/>
    </location>
</feature>
<dbReference type="PRINTS" id="PR00762">
    <property type="entry name" value="CLCHANNEL"/>
</dbReference>
<reference evidence="11 12" key="1">
    <citation type="submission" date="2018-05" db="EMBL/GenBank/DDBJ databases">
        <title>Abyssibacter profundi OUC007T gen. nov., sp. nov, a marine bacterium isolated from seawater of the Mariana Trench.</title>
        <authorList>
            <person name="Zhou S."/>
        </authorList>
    </citation>
    <scope>NUCLEOTIDE SEQUENCE [LARGE SCALE GENOMIC DNA]</scope>
    <source>
        <strain evidence="11 12">OUC007</strain>
    </source>
</reference>
<keyword evidence="6 10" id="KW-0472">Membrane</keyword>
<proteinExistence type="predicted"/>
<evidence type="ECO:0008006" key="13">
    <source>
        <dbReference type="Google" id="ProtNLM"/>
    </source>
</evidence>
<evidence type="ECO:0000256" key="6">
    <source>
        <dbReference type="ARBA" id="ARBA00023136"/>
    </source>
</evidence>
<keyword evidence="12" id="KW-1185">Reference proteome</keyword>
<evidence type="ECO:0000256" key="9">
    <source>
        <dbReference type="ARBA" id="ARBA00023303"/>
    </source>
</evidence>
<gene>
    <name evidence="11" type="ORF">DEH80_09140</name>
</gene>
<evidence type="ECO:0000256" key="3">
    <source>
        <dbReference type="ARBA" id="ARBA00022692"/>
    </source>
</evidence>
<accession>A0A363UKL8</accession>
<feature type="transmembrane region" description="Helical" evidence="10">
    <location>
        <begin position="347"/>
        <end position="367"/>
    </location>
</feature>
<evidence type="ECO:0000256" key="5">
    <source>
        <dbReference type="ARBA" id="ARBA00023065"/>
    </source>
</evidence>
<evidence type="ECO:0000256" key="1">
    <source>
        <dbReference type="ARBA" id="ARBA00004141"/>
    </source>
</evidence>
<organism evidence="11 12">
    <name type="scientific">Abyssibacter profundi</name>
    <dbReference type="NCBI Taxonomy" id="2182787"/>
    <lineage>
        <taxon>Bacteria</taxon>
        <taxon>Pseudomonadati</taxon>
        <taxon>Pseudomonadota</taxon>
        <taxon>Gammaproteobacteria</taxon>
        <taxon>Chromatiales</taxon>
        <taxon>Oceanococcaceae</taxon>
        <taxon>Abyssibacter</taxon>
    </lineage>
</organism>
<protein>
    <recommendedName>
        <fullName evidence="13">Chloride channel protein</fullName>
    </recommendedName>
</protein>
<feature type="transmembrane region" description="Helical" evidence="10">
    <location>
        <begin position="316"/>
        <end position="335"/>
    </location>
</feature>
<dbReference type="CDD" id="cd00400">
    <property type="entry name" value="Voltage_gated_ClC"/>
    <property type="match status" value="1"/>
</dbReference>
<dbReference type="AlphaFoldDB" id="A0A363UKL8"/>
<dbReference type="SUPFAM" id="SSF81340">
    <property type="entry name" value="Clc chloride channel"/>
    <property type="match status" value="1"/>
</dbReference>
<dbReference type="GO" id="GO:0005254">
    <property type="term" value="F:chloride channel activity"/>
    <property type="evidence" value="ECO:0007669"/>
    <property type="project" value="UniProtKB-KW"/>
</dbReference>
<keyword evidence="7" id="KW-0869">Chloride channel</keyword>
<evidence type="ECO:0000256" key="8">
    <source>
        <dbReference type="ARBA" id="ARBA00023214"/>
    </source>
</evidence>
<dbReference type="EMBL" id="QEQK01000007">
    <property type="protein sequence ID" value="PWN55976.1"/>
    <property type="molecule type" value="Genomic_DNA"/>
</dbReference>
<evidence type="ECO:0000256" key="10">
    <source>
        <dbReference type="SAM" id="Phobius"/>
    </source>
</evidence>
<keyword evidence="3 10" id="KW-0812">Transmembrane</keyword>
<feature type="transmembrane region" description="Helical" evidence="10">
    <location>
        <begin position="74"/>
        <end position="93"/>
    </location>
</feature>
<sequence length="590" mass="63531">MSRQILHRVRAPLDRMRYRLSGLETPPGLTLLSLLGTLCGLACGGVIVLFHALIDLFRHGSAGLDDIALGASVTVPLAVWLPILGALIVGLAYQCLARDSRDGGIVHIVERLTYHQGEFPWRNALAQFIGSVAAICTGQSVGREGVAAHMGATTSSWVGQWLQLPNNGIRTLVGCGTAAGIAASFNTPLAGVIFAMEVVMMEYTLAGFAPIILAAISATAVTHIWATDHPQLLVDAAELQSMIELPYLALCGCVLGTTAVAFTRLTRLLTRYLMPQPIWLRMLQAGIVAALCAWAFPQTFQFGFESINTALAAEFALGVALGVAAAKLVATAFAVSSLMPGGIIMPCLLMGAAIGQALGLIAMWLLGDSAADPMLYALLGMGAMMGAVLQAPLTALIAILELAGRTEMVFPAMLVVITAILVAREGYHSESIFLTLLRDRGRDYKNDPVSQSLRRSSVVSYMERSFRLTPLNITLAEAHDIVGQDARWILARRDDGRSGYLLPLADLLRYMLSEAGESLADDDTIALHKIPAVNRLQAGPIHLRATMQEAFDTLRRTEAEALYVQRRVRGDERTIYGVLTRDAIERAYLR</sequence>
<keyword evidence="4 10" id="KW-1133">Transmembrane helix</keyword>
<dbReference type="Proteomes" id="UP000251800">
    <property type="component" value="Unassembled WGS sequence"/>
</dbReference>
<dbReference type="OrthoDB" id="9767361at2"/>
<feature type="transmembrane region" description="Helical" evidence="10">
    <location>
        <begin position="203"/>
        <end position="225"/>
    </location>
</feature>
<name>A0A363UKL8_9GAMM</name>
<dbReference type="PANTHER" id="PTHR43427">
    <property type="entry name" value="CHLORIDE CHANNEL PROTEIN CLC-E"/>
    <property type="match status" value="1"/>
</dbReference>
<evidence type="ECO:0000313" key="12">
    <source>
        <dbReference type="Proteomes" id="UP000251800"/>
    </source>
</evidence>
<feature type="transmembrane region" description="Helical" evidence="10">
    <location>
        <begin position="409"/>
        <end position="427"/>
    </location>
</feature>
<dbReference type="RefSeq" id="WP_109720191.1">
    <property type="nucleotide sequence ID" value="NZ_QEQK01000007.1"/>
</dbReference>
<dbReference type="InterPro" id="IPR014743">
    <property type="entry name" value="Cl-channel_core"/>
</dbReference>
<dbReference type="Pfam" id="PF00654">
    <property type="entry name" value="Voltage_CLC"/>
    <property type="match status" value="1"/>
</dbReference>
<feature type="transmembrane region" description="Helical" evidence="10">
    <location>
        <begin position="278"/>
        <end position="296"/>
    </location>
</feature>
<dbReference type="Gene3D" id="1.10.3080.10">
    <property type="entry name" value="Clc chloride channel"/>
    <property type="match status" value="1"/>
</dbReference>
<evidence type="ECO:0000256" key="7">
    <source>
        <dbReference type="ARBA" id="ARBA00023173"/>
    </source>
</evidence>
<dbReference type="PANTHER" id="PTHR43427:SF6">
    <property type="entry name" value="CHLORIDE CHANNEL PROTEIN CLC-E"/>
    <property type="match status" value="1"/>
</dbReference>
<keyword evidence="9" id="KW-0407">Ion channel</keyword>
<keyword evidence="2" id="KW-0813">Transport</keyword>
<evidence type="ECO:0000256" key="4">
    <source>
        <dbReference type="ARBA" id="ARBA00022989"/>
    </source>
</evidence>
<dbReference type="InterPro" id="IPR050368">
    <property type="entry name" value="ClC-type_chloride_channel"/>
</dbReference>
<evidence type="ECO:0000313" key="11">
    <source>
        <dbReference type="EMBL" id="PWN55976.1"/>
    </source>
</evidence>
<keyword evidence="5" id="KW-0406">Ion transport</keyword>